<feature type="transmembrane region" description="Helical" evidence="8">
    <location>
        <begin position="611"/>
        <end position="636"/>
    </location>
</feature>
<dbReference type="Pfam" id="PF02714">
    <property type="entry name" value="RSN1_7TM"/>
    <property type="match status" value="1"/>
</dbReference>
<dbReference type="PANTHER" id="PTHR13018">
    <property type="entry name" value="PROBABLE MEMBRANE PROTEIN DUF221-RELATED"/>
    <property type="match status" value="1"/>
</dbReference>
<evidence type="ECO:0000259" key="9">
    <source>
        <dbReference type="Pfam" id="PF02714"/>
    </source>
</evidence>
<feature type="transmembrane region" description="Helical" evidence="8">
    <location>
        <begin position="668"/>
        <end position="689"/>
    </location>
</feature>
<feature type="domain" description="CSC1/OSCA1-like N-terminal transmembrane" evidence="11">
    <location>
        <begin position="186"/>
        <end position="335"/>
    </location>
</feature>
<feature type="transmembrane region" description="Helical" evidence="8">
    <location>
        <begin position="758"/>
        <end position="778"/>
    </location>
</feature>
<feature type="domain" description="CSC1/OSCA1-like 7TM region" evidence="9">
    <location>
        <begin position="563"/>
        <end position="843"/>
    </location>
</feature>
<evidence type="ECO:0000259" key="10">
    <source>
        <dbReference type="Pfam" id="PF12621"/>
    </source>
</evidence>
<gene>
    <name evidence="13" type="ORF">A4X06_0g6857</name>
</gene>
<dbReference type="InterPro" id="IPR032880">
    <property type="entry name" value="CSC1/OSCA1-like_N"/>
</dbReference>
<name>A0A8X7MMW9_9BASI</name>
<reference evidence="13" key="1">
    <citation type="submission" date="2016-04" db="EMBL/GenBank/DDBJ databases">
        <authorList>
            <person name="Nguyen H.D."/>
            <person name="Samba Siva P."/>
            <person name="Cullis J."/>
            <person name="Levesque C.A."/>
            <person name="Hambleton S."/>
        </authorList>
    </citation>
    <scope>NUCLEOTIDE SEQUENCE</scope>
    <source>
        <strain evidence="13">DAOMC 236426</strain>
    </source>
</reference>
<dbReference type="Proteomes" id="UP000077684">
    <property type="component" value="Unassembled WGS sequence"/>
</dbReference>
<keyword evidence="5 8" id="KW-1133">Transmembrane helix</keyword>
<protein>
    <recommendedName>
        <fullName evidence="15">DUF221-domain-containing protein</fullName>
    </recommendedName>
</protein>
<evidence type="ECO:0000256" key="8">
    <source>
        <dbReference type="SAM" id="Phobius"/>
    </source>
</evidence>
<sequence length="1056" mass="115670">MLSTARLADAWVVTFVVNFGTSFRPAGGDLTQHRVLALTYTTASQRRDPRRNATHFLDGSTTATTSDSNLDTEVAVETRMIGTTNLVAGRKQEREWRLRIRYGRVPVDPIMDVIASPKAGGAAIRLSRADRVLFLPTTTSRITRIVSHMMISTSLLSLAVLASTALAQSNSADALPAAAQTSTPTVISALILNAAIFGIEIGVFFLLRARFRVIYEPKSYLGPPDEQCEPQKKTLFGWIMPFLKTPSLSILEKNGLDAYMYITFLWMMIEMFVPIWFFSWSVLMPVYGANSGGINTGFNQFSMANVGKLAQQQKRLAAPFLIQVFATVWILYCIRKTTQEFVLRRQQFLTSHKTQASPQSRTILVTGIPNEMLSERKIAQLYSHLPGGVVKVWLHRDVKDLPDLVEERSKWCNKLEAAETSVIKMAYKKVNKKKVPEEGKADVEHSEDPIDKYLTTKERPSHKLGKVPCMGEKVDTIQWCREEIGRLNKLIGEKRAAVSTDYKEYPPRNAAFILFKTQVAAHLAVNAQAHHQPYRMNDRYMGAHPNDIVWENLTMNPYEKKIRSAIGWAITLAMVLFWIIPIGLVGVFSNIGGLAEKVPFLSFLNSDALKVPIGIFQGLLPTILLAVLNILLPIILRMLARLSGIPTKTGIELSLMTRFFLFQIIQNFLFLTIVSGSASNITGFVQSLAENPTAFPGMIADAIPKAATFFLSFIALQGLTGAASGFVRIVPLVIYYVKLVLLGSTPRKVWHINHDMGAVAWGTLFPTTTLITVIALGYMVIAPIVVGFAVTTFVLYWLLYKYQFIYVIDQRPETETAGLFFPKAVNQVFAGLYLEQVMLCALFFVSQSNGNGSTDPATATEPVKQSAIPQGALMVVLIVATAAFHYFLLDSFGSLNHSLPLTLVNDGDGFAPEITGQQASANGQQISEKEKSVKGDSSPSTAGGQDTYAQDPEKLGHSQSGGPSTGAVSGTTGVGSGAHGTGVSASSSVDEETFQHPSMLDEQKPIWIPDDKFGIGRAGVAAARRQGVEATSENTAVNEKGSVTTDAHVPPGEILD</sequence>
<dbReference type="AlphaFoldDB" id="A0A8X7MMW9"/>
<evidence type="ECO:0000256" key="4">
    <source>
        <dbReference type="ARBA" id="ARBA00022692"/>
    </source>
</evidence>
<feature type="region of interest" description="Disordered" evidence="7">
    <location>
        <begin position="46"/>
        <end position="68"/>
    </location>
</feature>
<comment type="subcellular location">
    <subcellularLocation>
        <location evidence="1">Membrane</location>
        <topology evidence="1">Multi-pass membrane protein</topology>
    </subcellularLocation>
</comment>
<feature type="compositionally biased region" description="Polar residues" evidence="7">
    <location>
        <begin position="935"/>
        <end position="948"/>
    </location>
</feature>
<feature type="compositionally biased region" description="Polar residues" evidence="7">
    <location>
        <begin position="915"/>
        <end position="926"/>
    </location>
</feature>
<proteinExistence type="inferred from homology"/>
<keyword evidence="14" id="KW-1185">Reference proteome</keyword>
<comment type="caution">
    <text evidence="13">The sequence shown here is derived from an EMBL/GenBank/DDBJ whole genome shotgun (WGS) entry which is preliminary data.</text>
</comment>
<reference evidence="13" key="2">
    <citation type="journal article" date="2019" name="IMA Fungus">
        <title>Genome sequencing and comparison of five Tilletia species to identify candidate genes for the detection of regulated species infecting wheat.</title>
        <authorList>
            <person name="Nguyen H.D.T."/>
            <person name="Sultana T."/>
            <person name="Kesanakurti P."/>
            <person name="Hambleton S."/>
        </authorList>
    </citation>
    <scope>NUCLEOTIDE SEQUENCE</scope>
    <source>
        <strain evidence="13">DAOMC 236426</strain>
    </source>
</reference>
<evidence type="ECO:0000256" key="3">
    <source>
        <dbReference type="ARBA" id="ARBA00022448"/>
    </source>
</evidence>
<feature type="compositionally biased region" description="Polar residues" evidence="7">
    <location>
        <begin position="1031"/>
        <end position="1045"/>
    </location>
</feature>
<keyword evidence="4 8" id="KW-0812">Transmembrane</keyword>
<dbReference type="GO" id="GO:0005886">
    <property type="term" value="C:plasma membrane"/>
    <property type="evidence" value="ECO:0007669"/>
    <property type="project" value="TreeGrafter"/>
</dbReference>
<feature type="transmembrane region" description="Helical" evidence="8">
    <location>
        <begin position="867"/>
        <end position="889"/>
    </location>
</feature>
<feature type="transmembrane region" description="Helical" evidence="8">
    <location>
        <begin position="784"/>
        <end position="808"/>
    </location>
</feature>
<feature type="domain" description="10TM putative phosphate transporter extracellular tail" evidence="10">
    <location>
        <begin position="985"/>
        <end position="1050"/>
    </location>
</feature>
<evidence type="ECO:0000256" key="6">
    <source>
        <dbReference type="ARBA" id="ARBA00023136"/>
    </source>
</evidence>
<dbReference type="InterPro" id="IPR022257">
    <property type="entry name" value="PHM7_ext"/>
</dbReference>
<feature type="transmembrane region" description="Helical" evidence="8">
    <location>
        <begin position="316"/>
        <end position="334"/>
    </location>
</feature>
<evidence type="ECO:0000256" key="7">
    <source>
        <dbReference type="SAM" id="MobiDB-lite"/>
    </source>
</evidence>
<evidence type="ECO:0000256" key="5">
    <source>
        <dbReference type="ARBA" id="ARBA00022989"/>
    </source>
</evidence>
<dbReference type="GO" id="GO:0005227">
    <property type="term" value="F:calcium-activated cation channel activity"/>
    <property type="evidence" value="ECO:0007669"/>
    <property type="project" value="InterPro"/>
</dbReference>
<organism evidence="13 14">
    <name type="scientific">Tilletia controversa</name>
    <name type="common">dwarf bunt fungus</name>
    <dbReference type="NCBI Taxonomy" id="13291"/>
    <lineage>
        <taxon>Eukaryota</taxon>
        <taxon>Fungi</taxon>
        <taxon>Dikarya</taxon>
        <taxon>Basidiomycota</taxon>
        <taxon>Ustilaginomycotina</taxon>
        <taxon>Exobasidiomycetes</taxon>
        <taxon>Tilletiales</taxon>
        <taxon>Tilletiaceae</taxon>
        <taxon>Tilletia</taxon>
    </lineage>
</organism>
<feature type="transmembrane region" description="Helical" evidence="8">
    <location>
        <begin position="186"/>
        <end position="207"/>
    </location>
</feature>
<dbReference type="InterPro" id="IPR003864">
    <property type="entry name" value="CSC1/OSCA1-like_7TM"/>
</dbReference>
<keyword evidence="3" id="KW-0813">Transport</keyword>
<feature type="compositionally biased region" description="Polar residues" evidence="7">
    <location>
        <begin position="59"/>
        <end position="68"/>
    </location>
</feature>
<evidence type="ECO:0000256" key="1">
    <source>
        <dbReference type="ARBA" id="ARBA00004141"/>
    </source>
</evidence>
<evidence type="ECO:0000313" key="14">
    <source>
        <dbReference type="Proteomes" id="UP000077684"/>
    </source>
</evidence>
<evidence type="ECO:0000259" key="12">
    <source>
        <dbReference type="Pfam" id="PF14703"/>
    </source>
</evidence>
<evidence type="ECO:0008006" key="15">
    <source>
        <dbReference type="Google" id="ProtNLM"/>
    </source>
</evidence>
<feature type="domain" description="CSC1/OSCA1-like cytosolic" evidence="12">
    <location>
        <begin position="360"/>
        <end position="552"/>
    </location>
</feature>
<dbReference type="InterPro" id="IPR027815">
    <property type="entry name" value="CSC1/OSCA1-like_cyt"/>
</dbReference>
<feature type="region of interest" description="Disordered" evidence="7">
    <location>
        <begin position="1022"/>
        <end position="1056"/>
    </location>
</feature>
<keyword evidence="6 8" id="KW-0472">Membrane</keyword>
<evidence type="ECO:0000256" key="2">
    <source>
        <dbReference type="ARBA" id="ARBA00007779"/>
    </source>
</evidence>
<feature type="transmembrane region" description="Helical" evidence="8">
    <location>
        <begin position="828"/>
        <end position="847"/>
    </location>
</feature>
<evidence type="ECO:0000259" key="11">
    <source>
        <dbReference type="Pfam" id="PF13967"/>
    </source>
</evidence>
<feature type="transmembrane region" description="Helical" evidence="8">
    <location>
        <begin position="565"/>
        <end position="591"/>
    </location>
</feature>
<feature type="transmembrane region" description="Helical" evidence="8">
    <location>
        <begin position="145"/>
        <end position="166"/>
    </location>
</feature>
<dbReference type="PANTHER" id="PTHR13018:SF143">
    <property type="entry name" value="CSC1_OSCA1-LIKE 7TM REGION DOMAIN-CONTAINING PROTEIN"/>
    <property type="match status" value="1"/>
</dbReference>
<dbReference type="Pfam" id="PF13967">
    <property type="entry name" value="RSN1_TM"/>
    <property type="match status" value="1"/>
</dbReference>
<dbReference type="InterPro" id="IPR045122">
    <property type="entry name" value="Csc1-like"/>
</dbReference>
<comment type="similarity">
    <text evidence="2">Belongs to the CSC1 (TC 1.A.17) family.</text>
</comment>
<dbReference type="EMBL" id="LWDE02001070">
    <property type="protein sequence ID" value="KAE8242548.1"/>
    <property type="molecule type" value="Genomic_DNA"/>
</dbReference>
<evidence type="ECO:0000313" key="13">
    <source>
        <dbReference type="EMBL" id="KAE8242548.1"/>
    </source>
</evidence>
<feature type="transmembrane region" description="Helical" evidence="8">
    <location>
        <begin position="258"/>
        <end position="278"/>
    </location>
</feature>
<feature type="transmembrane region" description="Helical" evidence="8">
    <location>
        <begin position="709"/>
        <end position="737"/>
    </location>
</feature>
<feature type="compositionally biased region" description="Low complexity" evidence="7">
    <location>
        <begin position="960"/>
        <end position="971"/>
    </location>
</feature>
<feature type="region of interest" description="Disordered" evidence="7">
    <location>
        <begin position="914"/>
        <end position="1006"/>
    </location>
</feature>
<dbReference type="Pfam" id="PF14703">
    <property type="entry name" value="PHM7_cyt"/>
    <property type="match status" value="1"/>
</dbReference>
<accession>A0A8X7MMW9</accession>
<dbReference type="Pfam" id="PF12621">
    <property type="entry name" value="PHM7_ext"/>
    <property type="match status" value="1"/>
</dbReference>